<dbReference type="AlphaFoldDB" id="Q6ZE60"/>
<evidence type="ECO:0000313" key="2">
    <source>
        <dbReference type="Proteomes" id="UP000001425"/>
    </source>
</evidence>
<dbReference type="Pfam" id="PF08803">
    <property type="entry name" value="ydhR"/>
    <property type="match status" value="1"/>
</dbReference>
<dbReference type="InterPro" id="IPR014910">
    <property type="entry name" value="YdhR"/>
</dbReference>
<dbReference type="EMBL" id="AP004312">
    <property type="protein sequence ID" value="BAD02040.1"/>
    <property type="molecule type" value="Genomic_DNA"/>
</dbReference>
<evidence type="ECO:0000313" key="1">
    <source>
        <dbReference type="EMBL" id="BAD02040.1"/>
    </source>
</evidence>
<dbReference type="EnsemblBacteria" id="BAD02040">
    <property type="protein sequence ID" value="BAD02040"/>
    <property type="gene ID" value="BAD02040"/>
</dbReference>
<dbReference type="SUPFAM" id="SSF54909">
    <property type="entry name" value="Dimeric alpha+beta barrel"/>
    <property type="match status" value="1"/>
</dbReference>
<sequence>MSNLILQINVTYDCSQAELENVFSHAVGAIAAFPGLTWKIWIINDGTKEAGGLYCFDSETALTAYVNSPIITALKANPLLPTVQIKAFEAITALTTQTRGPVPALALQSSVGA</sequence>
<name>Q6ZE60_SYNY3</name>
<keyword evidence="1" id="KW-0614">Plasmid</keyword>
<accession>Q6ZE60</accession>
<geneLocation type="plasmid" evidence="1 2">
    <name>pSYSG</name>
</geneLocation>
<dbReference type="InterPro" id="IPR011008">
    <property type="entry name" value="Dimeric_a/b-barrel"/>
</dbReference>
<gene>
    <name evidence="1" type="ordered locus">sll8032</name>
</gene>
<protein>
    <submittedName>
        <fullName evidence="1">Sll8032 protein</fullName>
    </submittedName>
</protein>
<dbReference type="PANTHER" id="PTHR39169:SF1">
    <property type="entry name" value="MONOOXYGENASE YDHR-RELATED"/>
    <property type="match status" value="1"/>
</dbReference>
<dbReference type="InParanoid" id="Q6ZE60"/>
<organism evidence="1 2">
    <name type="scientific">Synechocystis sp. (strain ATCC 27184 / PCC 6803 / Kazusa)</name>
    <dbReference type="NCBI Taxonomy" id="1111708"/>
    <lineage>
        <taxon>Bacteria</taxon>
        <taxon>Bacillati</taxon>
        <taxon>Cyanobacteriota</taxon>
        <taxon>Cyanophyceae</taxon>
        <taxon>Synechococcales</taxon>
        <taxon>Merismopediaceae</taxon>
        <taxon>Synechocystis</taxon>
    </lineage>
</organism>
<reference evidence="1 2" key="1">
    <citation type="journal article" date="2003" name="DNA Res.">
        <title>Structural analysis of four large plasmids harboring in a unicellular cyanobacterium, Synechocystis sp. PCC 6803.</title>
        <authorList>
            <person name="Kaneko T."/>
            <person name="Nakamura Y."/>
            <person name="Sasamoto S."/>
            <person name="Watanabe A."/>
            <person name="Kohara M."/>
            <person name="Matsumoto M."/>
            <person name="Shimpo S."/>
            <person name="Yamada M."/>
            <person name="Tabata S."/>
        </authorList>
    </citation>
    <scope>NUCLEOTIDE SEQUENCE [LARGE SCALE GENOMIC DNA]</scope>
    <source>
        <strain evidence="2">ATCC 27184 / PCC 6803 / Kazusa</strain>
    </source>
</reference>
<keyword evidence="2" id="KW-1185">Reference proteome</keyword>
<dbReference type="Proteomes" id="UP000001425">
    <property type="component" value="Plasmid pSYSG"/>
</dbReference>
<dbReference type="PANTHER" id="PTHR39169">
    <property type="match status" value="1"/>
</dbReference>
<dbReference type="KEGG" id="syn:sll8032"/>
<proteinExistence type="predicted"/>
<dbReference type="Gene3D" id="3.30.70.100">
    <property type="match status" value="1"/>
</dbReference>